<dbReference type="InterPro" id="IPR047610">
    <property type="entry name" value="ImuA_translesion"/>
</dbReference>
<name>A0A3S5HM13_9BURK</name>
<accession>A0A3S5HM13</accession>
<dbReference type="OrthoDB" id="9811176at2"/>
<dbReference type="KEGG" id="upv:EJN92_17585"/>
<dbReference type="SUPFAM" id="SSF52540">
    <property type="entry name" value="P-loop containing nucleoside triphosphate hydrolases"/>
    <property type="match status" value="1"/>
</dbReference>
<dbReference type="InterPro" id="IPR050356">
    <property type="entry name" value="SulA_CellDiv_inhibitor"/>
</dbReference>
<dbReference type="GO" id="GO:0006281">
    <property type="term" value="P:DNA repair"/>
    <property type="evidence" value="ECO:0007669"/>
    <property type="project" value="TreeGrafter"/>
</dbReference>
<dbReference type="NCBIfam" id="NF033429">
    <property type="entry name" value="ImuA_translesion"/>
    <property type="match status" value="1"/>
</dbReference>
<dbReference type="EMBL" id="CP034464">
    <property type="protein sequence ID" value="AZP13634.1"/>
    <property type="molecule type" value="Genomic_DNA"/>
</dbReference>
<proteinExistence type="predicted"/>
<dbReference type="InterPro" id="IPR027417">
    <property type="entry name" value="P-loop_NTPase"/>
</dbReference>
<dbReference type="AlphaFoldDB" id="A0A3S5HM13"/>
<protein>
    <submittedName>
        <fullName evidence="2">Translesion DNA synthesis-associated protein ImuA</fullName>
    </submittedName>
</protein>
<dbReference type="Proteomes" id="UP000275663">
    <property type="component" value="Chromosome"/>
</dbReference>
<gene>
    <name evidence="2" type="primary">imuA</name>
    <name evidence="2" type="ORF">EJN92_17585</name>
</gene>
<dbReference type="PANTHER" id="PTHR35369">
    <property type="entry name" value="BLR3025 PROTEIN-RELATED"/>
    <property type="match status" value="1"/>
</dbReference>
<keyword evidence="3" id="KW-1185">Reference proteome</keyword>
<keyword evidence="1" id="KW-0227">DNA damage</keyword>
<dbReference type="RefSeq" id="WP_126129003.1">
    <property type="nucleotide sequence ID" value="NZ_CP034464.1"/>
</dbReference>
<dbReference type="Gene3D" id="3.40.50.300">
    <property type="entry name" value="P-loop containing nucleotide triphosphate hydrolases"/>
    <property type="match status" value="1"/>
</dbReference>
<evidence type="ECO:0000313" key="2">
    <source>
        <dbReference type="EMBL" id="AZP13634.1"/>
    </source>
</evidence>
<evidence type="ECO:0000313" key="3">
    <source>
        <dbReference type="Proteomes" id="UP000275663"/>
    </source>
</evidence>
<reference evidence="2 3" key="1">
    <citation type="journal article" date="2011" name="Int. J. Syst. Evol. Microbiol.">
        <title>Description of Undibacterium oligocarboniphilum sp. nov., isolated from purified water, and Undibacterium pigrum strain CCUG 49012 as the type strain of Undibacterium parvum sp. nov., and emended descriptions of the genus Undibacterium and the species Undibacterium pigrum.</title>
        <authorList>
            <person name="Eder W."/>
            <person name="Wanner G."/>
            <person name="Ludwig W."/>
            <person name="Busse H.J."/>
            <person name="Ziemke-Kageler F."/>
            <person name="Lang E."/>
        </authorList>
    </citation>
    <scope>NUCLEOTIDE SEQUENCE [LARGE SCALE GENOMIC DNA]</scope>
    <source>
        <strain evidence="2 3">DSM 23061</strain>
    </source>
</reference>
<dbReference type="PANTHER" id="PTHR35369:SF3">
    <property type="entry name" value="TRANSLESION DNA SYNTHESIS-ASSOCIATED PROTEIN IMUA"/>
    <property type="match status" value="1"/>
</dbReference>
<evidence type="ECO:0000256" key="1">
    <source>
        <dbReference type="ARBA" id="ARBA00022763"/>
    </source>
</evidence>
<sequence>MKSSPHPAPESIHPSLWRASQLARAHGDYVACGYSDLAAELPGAGWPMGALSEILIQHPGTAELALLQPALAGLQRGHIILLEPPYQPQALGLAELGLDISRILWLRCKTHSDALWSAEQILRSASCAALLFWPSQIRSENLRRLHLAAQSGNTLFTVIRAQQQALNPSPAPLRLKLQRVALGLQVEIIKRRGTQAHAPLIIPQARLAAMYRARPDTTIYEHEHVEHPLISESNSNIANRAQATRTVAGRAFTTAQHRNFPAELAG</sequence>
<organism evidence="2 3">
    <name type="scientific">Undibacterium parvum</name>
    <dbReference type="NCBI Taxonomy" id="401471"/>
    <lineage>
        <taxon>Bacteria</taxon>
        <taxon>Pseudomonadati</taxon>
        <taxon>Pseudomonadota</taxon>
        <taxon>Betaproteobacteria</taxon>
        <taxon>Burkholderiales</taxon>
        <taxon>Oxalobacteraceae</taxon>
        <taxon>Undibacterium</taxon>
    </lineage>
</organism>